<feature type="domain" description="HTH LytTR-type" evidence="7">
    <location>
        <begin position="143"/>
        <end position="244"/>
    </location>
</feature>
<dbReference type="OrthoDB" id="9809318at2"/>
<gene>
    <name evidence="8" type="ORF">A0O21_00750</name>
</gene>
<reference evidence="9" key="2">
    <citation type="submission" date="2016-03" db="EMBL/GenBank/DDBJ databases">
        <title>Streptococcus antelopensis sp. nov., isolated from the feces of the Tibetan antelope (Pantholops hodgsonii) in Hoh Xil National Nature Reserve, Qinghai, China.</title>
        <authorList>
            <person name="Bai X."/>
        </authorList>
    </citation>
    <scope>NUCLEOTIDE SEQUENCE [LARGE SCALE GENOMIC DNA]</scope>
    <source>
        <strain evidence="9">TA 26</strain>
    </source>
</reference>
<protein>
    <submittedName>
        <fullName evidence="8">DNA-binding response regulator</fullName>
    </submittedName>
</protein>
<dbReference type="SUPFAM" id="SSF52172">
    <property type="entry name" value="CheY-like"/>
    <property type="match status" value="1"/>
</dbReference>
<dbReference type="EMBL" id="CP014699">
    <property type="protein sequence ID" value="AND78657.1"/>
    <property type="molecule type" value="Genomic_DNA"/>
</dbReference>
<evidence type="ECO:0000256" key="5">
    <source>
        <dbReference type="PROSITE-ProRule" id="PRU00169"/>
    </source>
</evidence>
<dbReference type="InterPro" id="IPR001789">
    <property type="entry name" value="Sig_transdc_resp-reg_receiver"/>
</dbReference>
<evidence type="ECO:0000313" key="9">
    <source>
        <dbReference type="Proteomes" id="UP000077317"/>
    </source>
</evidence>
<dbReference type="GO" id="GO:0003677">
    <property type="term" value="F:DNA binding"/>
    <property type="evidence" value="ECO:0007669"/>
    <property type="project" value="UniProtKB-KW"/>
</dbReference>
<evidence type="ECO:0000256" key="4">
    <source>
        <dbReference type="ARBA" id="ARBA00037164"/>
    </source>
</evidence>
<dbReference type="Proteomes" id="UP000077317">
    <property type="component" value="Chromosome"/>
</dbReference>
<evidence type="ECO:0000259" key="6">
    <source>
        <dbReference type="PROSITE" id="PS50110"/>
    </source>
</evidence>
<evidence type="ECO:0000313" key="8">
    <source>
        <dbReference type="EMBL" id="AND78657.1"/>
    </source>
</evidence>
<sequence length="244" mass="28386">MLNIFILEDDYLQQTRLENIIKQSAASKNLKYRHLEIYGKPQQLLDAITEKGNHQLFFLDIEIKGEDQKGMEIAREIRLKDPNAVIVFVSTHSEFMPVTYKYRVSALDFIDKGLPEEEFQEAIVSVLVHAYENMGRTVGEDAFIFKNKHSHVQVPFSDVLFFETSTTVHKVILYTKTGQLEFYGKVSEIAKSDERLYQSHRAYVVNPENIVRIDRSNHMIYFEGDETCFVSKLKLKGLIERVEK</sequence>
<dbReference type="GO" id="GO:0000156">
    <property type="term" value="F:phosphorelay response regulator activity"/>
    <property type="evidence" value="ECO:0007669"/>
    <property type="project" value="InterPro"/>
</dbReference>
<dbReference type="SMART" id="SM00850">
    <property type="entry name" value="LytTR"/>
    <property type="match status" value="1"/>
</dbReference>
<proteinExistence type="predicted"/>
<keyword evidence="2" id="KW-0902">Two-component regulatory system</keyword>
<keyword evidence="3" id="KW-0010">Activator</keyword>
<comment type="function">
    <text evidence="4">Required for high-level post-exponential phase expression of a series of secreted proteins.</text>
</comment>
<dbReference type="InterPro" id="IPR007492">
    <property type="entry name" value="LytTR_DNA-bd_dom"/>
</dbReference>
<dbReference type="PANTHER" id="PTHR37299:SF3">
    <property type="entry name" value="STAGE 0 SPORULATION PROTEIN A HOMOLOG"/>
    <property type="match status" value="1"/>
</dbReference>
<accession>A0A172Q5C5</accession>
<name>A0A172Q5C5_9STRE</name>
<evidence type="ECO:0000256" key="3">
    <source>
        <dbReference type="ARBA" id="ARBA00023159"/>
    </source>
</evidence>
<keyword evidence="8" id="KW-0238">DNA-binding</keyword>
<dbReference type="STRING" id="1811193.A0O21_00750"/>
<dbReference type="PROSITE" id="PS50930">
    <property type="entry name" value="HTH_LYTTR"/>
    <property type="match status" value="1"/>
</dbReference>
<evidence type="ECO:0000256" key="2">
    <source>
        <dbReference type="ARBA" id="ARBA00023012"/>
    </source>
</evidence>
<dbReference type="KEGG" id="spat:A0O21_00750"/>
<dbReference type="InterPro" id="IPR046947">
    <property type="entry name" value="LytR-like"/>
</dbReference>
<dbReference type="SMART" id="SM00448">
    <property type="entry name" value="REC"/>
    <property type="match status" value="1"/>
</dbReference>
<keyword evidence="9" id="KW-1185">Reference proteome</keyword>
<keyword evidence="5" id="KW-0597">Phosphoprotein</keyword>
<reference evidence="8 9" key="1">
    <citation type="journal article" date="2016" name="Int. J. Syst. Evol. Microbiol.">
        <title>Streptococcuspantholopis sp. nov., isolated from faeces of the Tibetan antelope (Pantholops hodgsonii).</title>
        <authorList>
            <person name="Bai X."/>
            <person name="Xiong Y."/>
            <person name="Lu S."/>
            <person name="Jin D."/>
            <person name="Lai X."/>
            <person name="Yang J."/>
            <person name="Niu L."/>
            <person name="Hu S."/>
            <person name="Meng X."/>
            <person name="Pu J."/>
            <person name="Ye C."/>
            <person name="Xu J."/>
        </authorList>
    </citation>
    <scope>NUCLEOTIDE SEQUENCE [LARGE SCALE GENOMIC DNA]</scope>
    <source>
        <strain evidence="8 9">TA 26</strain>
    </source>
</reference>
<dbReference type="CDD" id="cd17533">
    <property type="entry name" value="REC_LytTR_AgrA-like"/>
    <property type="match status" value="1"/>
</dbReference>
<dbReference type="RefSeq" id="WP_067060077.1">
    <property type="nucleotide sequence ID" value="NZ_CP014699.1"/>
</dbReference>
<dbReference type="InterPro" id="IPR011006">
    <property type="entry name" value="CheY-like_superfamily"/>
</dbReference>
<dbReference type="PROSITE" id="PS50110">
    <property type="entry name" value="RESPONSE_REGULATORY"/>
    <property type="match status" value="1"/>
</dbReference>
<dbReference type="AlphaFoldDB" id="A0A172Q5C5"/>
<dbReference type="Gene3D" id="3.40.50.2300">
    <property type="match status" value="1"/>
</dbReference>
<dbReference type="Pfam" id="PF04397">
    <property type="entry name" value="LytTR"/>
    <property type="match status" value="1"/>
</dbReference>
<keyword evidence="1" id="KW-0963">Cytoplasm</keyword>
<organism evidence="8 9">
    <name type="scientific">Streptococcus pantholopis</name>
    <dbReference type="NCBI Taxonomy" id="1811193"/>
    <lineage>
        <taxon>Bacteria</taxon>
        <taxon>Bacillati</taxon>
        <taxon>Bacillota</taxon>
        <taxon>Bacilli</taxon>
        <taxon>Lactobacillales</taxon>
        <taxon>Streptococcaceae</taxon>
        <taxon>Streptococcus</taxon>
    </lineage>
</organism>
<evidence type="ECO:0000256" key="1">
    <source>
        <dbReference type="ARBA" id="ARBA00022490"/>
    </source>
</evidence>
<dbReference type="PANTHER" id="PTHR37299">
    <property type="entry name" value="TRANSCRIPTIONAL REGULATOR-RELATED"/>
    <property type="match status" value="1"/>
</dbReference>
<evidence type="ECO:0000259" key="7">
    <source>
        <dbReference type="PROSITE" id="PS50930"/>
    </source>
</evidence>
<feature type="domain" description="Response regulatory" evidence="6">
    <location>
        <begin position="3"/>
        <end position="127"/>
    </location>
</feature>
<feature type="modified residue" description="4-aspartylphosphate" evidence="5">
    <location>
        <position position="60"/>
    </location>
</feature>
<dbReference type="Pfam" id="PF00072">
    <property type="entry name" value="Response_reg"/>
    <property type="match status" value="1"/>
</dbReference>